<dbReference type="OrthoDB" id="2126698at2759"/>
<dbReference type="Pfam" id="PF01554">
    <property type="entry name" value="MatE"/>
    <property type="match status" value="2"/>
</dbReference>
<evidence type="ECO:0000256" key="1">
    <source>
        <dbReference type="ARBA" id="ARBA00004141"/>
    </source>
</evidence>
<evidence type="ECO:0000256" key="5">
    <source>
        <dbReference type="ARBA" id="ARBA00023136"/>
    </source>
</evidence>
<dbReference type="Proteomes" id="UP000030762">
    <property type="component" value="Unassembled WGS sequence"/>
</dbReference>
<feature type="transmembrane region" description="Helical" evidence="6">
    <location>
        <begin position="216"/>
        <end position="236"/>
    </location>
</feature>
<dbReference type="GO" id="GO:0016020">
    <property type="term" value="C:membrane"/>
    <property type="evidence" value="ECO:0007669"/>
    <property type="project" value="UniProtKB-SubCell"/>
</dbReference>
<dbReference type="PANTHER" id="PTHR11206">
    <property type="entry name" value="MULTIDRUG RESISTANCE PROTEIN"/>
    <property type="match status" value="1"/>
</dbReference>
<dbReference type="GO" id="GO:0042910">
    <property type="term" value="F:xenobiotic transmembrane transporter activity"/>
    <property type="evidence" value="ECO:0007669"/>
    <property type="project" value="InterPro"/>
</dbReference>
<dbReference type="InParanoid" id="T0QL46"/>
<feature type="transmembrane region" description="Helical" evidence="6">
    <location>
        <begin position="341"/>
        <end position="361"/>
    </location>
</feature>
<feature type="transmembrane region" description="Helical" evidence="6">
    <location>
        <begin position="437"/>
        <end position="457"/>
    </location>
</feature>
<organism evidence="7 8">
    <name type="scientific">Saprolegnia diclina (strain VS20)</name>
    <dbReference type="NCBI Taxonomy" id="1156394"/>
    <lineage>
        <taxon>Eukaryota</taxon>
        <taxon>Sar</taxon>
        <taxon>Stramenopiles</taxon>
        <taxon>Oomycota</taxon>
        <taxon>Saprolegniomycetes</taxon>
        <taxon>Saprolegniales</taxon>
        <taxon>Saprolegniaceae</taxon>
        <taxon>Saprolegnia</taxon>
    </lineage>
</organism>
<protein>
    <recommendedName>
        <fullName evidence="9">MATE family multidrug resistance protein</fullName>
    </recommendedName>
</protein>
<dbReference type="EMBL" id="JH767140">
    <property type="protein sequence ID" value="EQC38794.1"/>
    <property type="molecule type" value="Genomic_DNA"/>
</dbReference>
<feature type="transmembrane region" description="Helical" evidence="6">
    <location>
        <begin position="373"/>
        <end position="396"/>
    </location>
</feature>
<evidence type="ECO:0000256" key="6">
    <source>
        <dbReference type="SAM" id="Phobius"/>
    </source>
</evidence>
<dbReference type="eggNOG" id="KOG1347">
    <property type="taxonomic scope" value="Eukaryota"/>
</dbReference>
<dbReference type="NCBIfam" id="TIGR00797">
    <property type="entry name" value="matE"/>
    <property type="match status" value="1"/>
</dbReference>
<dbReference type="OMA" id="AHLYVMA"/>
<feature type="transmembrane region" description="Helical" evidence="6">
    <location>
        <begin position="149"/>
        <end position="170"/>
    </location>
</feature>
<feature type="transmembrane region" description="Helical" evidence="6">
    <location>
        <begin position="33"/>
        <end position="57"/>
    </location>
</feature>
<evidence type="ECO:0000313" key="8">
    <source>
        <dbReference type="Proteomes" id="UP000030762"/>
    </source>
</evidence>
<feature type="transmembrane region" description="Helical" evidence="6">
    <location>
        <begin position="299"/>
        <end position="320"/>
    </location>
</feature>
<evidence type="ECO:0000313" key="7">
    <source>
        <dbReference type="EMBL" id="EQC38794.1"/>
    </source>
</evidence>
<evidence type="ECO:0000256" key="3">
    <source>
        <dbReference type="ARBA" id="ARBA00022692"/>
    </source>
</evidence>
<feature type="transmembrane region" description="Helical" evidence="6">
    <location>
        <begin position="266"/>
        <end position="287"/>
    </location>
</feature>
<feature type="transmembrane region" description="Helical" evidence="6">
    <location>
        <begin position="408"/>
        <end position="431"/>
    </location>
</feature>
<dbReference type="RefSeq" id="XP_008607618.1">
    <property type="nucleotide sequence ID" value="XM_008609396.1"/>
</dbReference>
<feature type="transmembrane region" description="Helical" evidence="6">
    <location>
        <begin position="69"/>
        <end position="91"/>
    </location>
</feature>
<dbReference type="AlphaFoldDB" id="T0QL46"/>
<reference evidence="7 8" key="1">
    <citation type="submission" date="2012-04" db="EMBL/GenBank/DDBJ databases">
        <title>The Genome Sequence of Saprolegnia declina VS20.</title>
        <authorList>
            <consortium name="The Broad Institute Genome Sequencing Platform"/>
            <person name="Russ C."/>
            <person name="Nusbaum C."/>
            <person name="Tyler B."/>
            <person name="van West P."/>
            <person name="Dieguez-Uribeondo J."/>
            <person name="de Bruijn I."/>
            <person name="Tripathy S."/>
            <person name="Jiang R."/>
            <person name="Young S.K."/>
            <person name="Zeng Q."/>
            <person name="Gargeya S."/>
            <person name="Fitzgerald M."/>
            <person name="Haas B."/>
            <person name="Abouelleil A."/>
            <person name="Alvarado L."/>
            <person name="Arachchi H.M."/>
            <person name="Berlin A."/>
            <person name="Chapman S.B."/>
            <person name="Goldberg J."/>
            <person name="Griggs A."/>
            <person name="Gujja S."/>
            <person name="Hansen M."/>
            <person name="Howarth C."/>
            <person name="Imamovic A."/>
            <person name="Larimer J."/>
            <person name="McCowen C."/>
            <person name="Montmayeur A."/>
            <person name="Murphy C."/>
            <person name="Neiman D."/>
            <person name="Pearson M."/>
            <person name="Priest M."/>
            <person name="Roberts A."/>
            <person name="Saif S."/>
            <person name="Shea T."/>
            <person name="Sisk P."/>
            <person name="Sykes S."/>
            <person name="Wortman J."/>
            <person name="Nusbaum C."/>
            <person name="Birren B."/>
        </authorList>
    </citation>
    <scope>NUCLEOTIDE SEQUENCE [LARGE SCALE GENOMIC DNA]</scope>
    <source>
        <strain evidence="7 8">VS20</strain>
    </source>
</reference>
<keyword evidence="8" id="KW-1185">Reference proteome</keyword>
<keyword evidence="3 6" id="KW-0812">Transmembrane</keyword>
<name>T0QL46_SAPDV</name>
<dbReference type="GO" id="GO:0015297">
    <property type="term" value="F:antiporter activity"/>
    <property type="evidence" value="ECO:0007669"/>
    <property type="project" value="InterPro"/>
</dbReference>
<dbReference type="VEuPathDB" id="FungiDB:SDRG_03753"/>
<gene>
    <name evidence="7" type="ORF">SDRG_03753</name>
</gene>
<dbReference type="InterPro" id="IPR002528">
    <property type="entry name" value="MATE_fam"/>
</dbReference>
<accession>T0QL46</accession>
<feature type="transmembrane region" description="Helical" evidence="6">
    <location>
        <begin position="182"/>
        <end position="204"/>
    </location>
</feature>
<dbReference type="CDD" id="cd13132">
    <property type="entry name" value="MATE_eukaryotic"/>
    <property type="match status" value="1"/>
</dbReference>
<evidence type="ECO:0000256" key="2">
    <source>
        <dbReference type="ARBA" id="ARBA00010199"/>
    </source>
</evidence>
<evidence type="ECO:0008006" key="9">
    <source>
        <dbReference type="Google" id="ProtNLM"/>
    </source>
</evidence>
<comment type="subcellular location">
    <subcellularLocation>
        <location evidence="1">Membrane</location>
        <topology evidence="1">Multi-pass membrane protein</topology>
    </subcellularLocation>
</comment>
<dbReference type="GO" id="GO:1990961">
    <property type="term" value="P:xenobiotic detoxification by transmembrane export across the plasma membrane"/>
    <property type="evidence" value="ECO:0007669"/>
    <property type="project" value="InterPro"/>
</dbReference>
<dbReference type="STRING" id="1156394.T0QL46"/>
<evidence type="ECO:0000256" key="4">
    <source>
        <dbReference type="ARBA" id="ARBA00022989"/>
    </source>
</evidence>
<keyword evidence="5 6" id="KW-0472">Membrane</keyword>
<dbReference type="GeneID" id="19944480"/>
<feature type="transmembrane region" description="Helical" evidence="6">
    <location>
        <begin position="111"/>
        <end position="137"/>
    </location>
</feature>
<keyword evidence="4 6" id="KW-1133">Transmembrane helix</keyword>
<dbReference type="InterPro" id="IPR045069">
    <property type="entry name" value="MATE_euk"/>
</dbReference>
<proteinExistence type="inferred from homology"/>
<comment type="similarity">
    <text evidence="2">Belongs to the multi antimicrobial extrusion (MATE) (TC 2.A.66.1) family.</text>
</comment>
<sequence length="484" mass="52484">MTTTATYHSVVDDPHCVVRESPPISWKAELKHLLSLAGPMIFALFMESLHNTISIVLVGQIDSPLATDYVGAATMASMFATITSFSVGIGLPSALDTLCTQAHGAGNTKQFGVYFQSAHLGMALVLLPVVLINWFSGDILTAMGQDAELSALAGTFIRILCAGLPFYFVYQLVRRFLQAYDIVYPMTVVALLSNGVHIGLGYYLCYHTSLGFNGAAIARCVSYVVLPLLMLPYFVWRPIHREWGLHWNKAVAVGNLREFFRFGVPGLLMVMMEYTAFEILTLMAGWLPNHKIMIGANSVLINLITLFYMVYLGISFSGTIRIGNLLGANKPDQARRVAKMALCLSASCSIVTGGTMLLARHELPKLFLSDPEVIAAASEAILCIIVLHVFDTLNAVNQGIFRGIAKPVIATVVNAATYYPIGISLAAAFGFGLHWNVNGLFIGFTTGAMTACGLYVWQLRKIDWDAAAADAIARSSPSLTHVVA</sequence>